<accession>A0A6N8SJB0</accession>
<name>A0A6N8SJB0_9HYPH</name>
<reference evidence="1 2" key="1">
    <citation type="submission" date="2019-12" db="EMBL/GenBank/DDBJ databases">
        <title>Shinella kummerowiae sp. nov., a symbiotic bacterium isolated from root nodules of the herbal legume Kummerowia stipulacea.</title>
        <authorList>
            <person name="Gao J."/>
        </authorList>
    </citation>
    <scope>NUCLEOTIDE SEQUENCE [LARGE SCALE GENOMIC DNA]</scope>
    <source>
        <strain evidence="1 2">CCBAU 25048</strain>
    </source>
</reference>
<comment type="caution">
    <text evidence="1">The sequence shown here is derived from an EMBL/GenBank/DDBJ whole genome shotgun (WGS) entry which is preliminary data.</text>
</comment>
<proteinExistence type="predicted"/>
<dbReference type="EMBL" id="WUMK01000016">
    <property type="protein sequence ID" value="MXN49155.1"/>
    <property type="molecule type" value="Genomic_DNA"/>
</dbReference>
<dbReference type="RefSeq" id="WP_160862634.1">
    <property type="nucleotide sequence ID" value="NZ_JAODWE010000020.1"/>
</dbReference>
<keyword evidence="2" id="KW-1185">Reference proteome</keyword>
<gene>
    <name evidence="1" type="ORF">GR138_28550</name>
</gene>
<evidence type="ECO:0000313" key="2">
    <source>
        <dbReference type="Proteomes" id="UP000435802"/>
    </source>
</evidence>
<evidence type="ECO:0000313" key="1">
    <source>
        <dbReference type="EMBL" id="MXN49155.1"/>
    </source>
</evidence>
<dbReference type="AlphaFoldDB" id="A0A6N8SJB0"/>
<protein>
    <submittedName>
        <fullName evidence="1">Uncharacterized protein</fullName>
    </submittedName>
</protein>
<dbReference type="OrthoDB" id="8375322at2"/>
<organism evidence="1 2">
    <name type="scientific">Shinella kummerowiae</name>
    <dbReference type="NCBI Taxonomy" id="417745"/>
    <lineage>
        <taxon>Bacteria</taxon>
        <taxon>Pseudomonadati</taxon>
        <taxon>Pseudomonadota</taxon>
        <taxon>Alphaproteobacteria</taxon>
        <taxon>Hyphomicrobiales</taxon>
        <taxon>Rhizobiaceae</taxon>
        <taxon>Shinella</taxon>
    </lineage>
</organism>
<dbReference type="Proteomes" id="UP000435802">
    <property type="component" value="Unassembled WGS sequence"/>
</dbReference>
<sequence>MSSETKINIIYDVVGKGVFVEFNGRSHYLQGPFTDKKKAIEAVMLFCKSSGWPSDSENREMRDD</sequence>